<comment type="caution">
    <text evidence="2">The sequence shown here is derived from an EMBL/GenBank/DDBJ whole genome shotgun (WGS) entry which is preliminary data.</text>
</comment>
<evidence type="ECO:0000313" key="3">
    <source>
        <dbReference type="Proteomes" id="UP000764045"/>
    </source>
</evidence>
<gene>
    <name evidence="2" type="ORF">H6B30_09970</name>
</gene>
<name>A0A938WPN0_9BACT</name>
<protein>
    <submittedName>
        <fullName evidence="2">Polysaccharide pyruvyl transferase family protein</fullName>
    </submittedName>
</protein>
<evidence type="ECO:0000313" key="2">
    <source>
        <dbReference type="EMBL" id="MBM6662069.1"/>
    </source>
</evidence>
<accession>A0A938WPN0</accession>
<dbReference type="AlphaFoldDB" id="A0A938WPN0"/>
<organism evidence="2 3">
    <name type="scientific">Marseilla massiliensis</name>
    <dbReference type="NCBI Taxonomy" id="1841864"/>
    <lineage>
        <taxon>Bacteria</taxon>
        <taxon>Pseudomonadati</taxon>
        <taxon>Bacteroidota</taxon>
        <taxon>Bacteroidia</taxon>
        <taxon>Bacteroidales</taxon>
        <taxon>Prevotellaceae</taxon>
        <taxon>Marseilla</taxon>
    </lineage>
</organism>
<dbReference type="GO" id="GO:0016740">
    <property type="term" value="F:transferase activity"/>
    <property type="evidence" value="ECO:0007669"/>
    <property type="project" value="UniProtKB-KW"/>
</dbReference>
<evidence type="ECO:0000259" key="1">
    <source>
        <dbReference type="Pfam" id="PF04230"/>
    </source>
</evidence>
<keyword evidence="2" id="KW-0808">Transferase</keyword>
<dbReference type="Proteomes" id="UP000764045">
    <property type="component" value="Unassembled WGS sequence"/>
</dbReference>
<dbReference type="InterPro" id="IPR007345">
    <property type="entry name" value="Polysacch_pyruvyl_Trfase"/>
</dbReference>
<sequence>MSNRIRLYFNIFKNLITDIIYPDSYVLLYAKSLESNNNFGDDIGEVIVSFLTKKKLLQYRGAYISRFLRKKPNYLIVGSIIPQFTKPNTIIWGSGVGESTHILSNKPLKVLAVRGPLTRQYLIERGVDCPDVYGDPALLLSKYYAPNKEKKYKFGLIPHFLDQNEEFFQYMQKLGDDVIFINVRKYGTWKNFIDQVCSCEFVFSSSLHGLIIADAFGIPNIWCQFSHKMEDDGFKFRDYLMSVNKHNLRPVEIMDKDRDDLDVLKTMAEKPTINLDNMLSVCPFK</sequence>
<dbReference type="RefSeq" id="WP_205110152.1">
    <property type="nucleotide sequence ID" value="NZ_JACJJL010000015.1"/>
</dbReference>
<dbReference type="Pfam" id="PF04230">
    <property type="entry name" value="PS_pyruv_trans"/>
    <property type="match status" value="1"/>
</dbReference>
<dbReference type="EMBL" id="JACJJL010000015">
    <property type="protein sequence ID" value="MBM6662069.1"/>
    <property type="molecule type" value="Genomic_DNA"/>
</dbReference>
<keyword evidence="3" id="KW-1185">Reference proteome</keyword>
<feature type="domain" description="Polysaccharide pyruvyl transferase" evidence="1">
    <location>
        <begin position="41"/>
        <end position="223"/>
    </location>
</feature>
<proteinExistence type="predicted"/>
<reference evidence="2 3" key="1">
    <citation type="journal article" date="2021" name="Sci. Rep.">
        <title>The distribution of antibiotic resistance genes in chicken gut microbiota commensals.</title>
        <authorList>
            <person name="Juricova H."/>
            <person name="Matiasovicova J."/>
            <person name="Kubasova T."/>
            <person name="Cejkova D."/>
            <person name="Rychlik I."/>
        </authorList>
    </citation>
    <scope>NUCLEOTIDE SEQUENCE [LARGE SCALE GENOMIC DNA]</scope>
    <source>
        <strain evidence="2 3">An819</strain>
    </source>
</reference>